<name>A0ABM9ZWH2_9BACT</name>
<keyword evidence="2" id="KW-1185">Reference proteome</keyword>
<comment type="caution">
    <text evidence="1">The sequence shown here is derived from an EMBL/GenBank/DDBJ whole genome shotgun (WGS) entry which is preliminary data.</text>
</comment>
<organism evidence="1 2">
    <name type="scientific">Pyramidobacter piscolens W5455</name>
    <dbReference type="NCBI Taxonomy" id="352165"/>
    <lineage>
        <taxon>Bacteria</taxon>
        <taxon>Thermotogati</taxon>
        <taxon>Synergistota</taxon>
        <taxon>Synergistia</taxon>
        <taxon>Synergistales</taxon>
        <taxon>Dethiosulfovibrionaceae</taxon>
        <taxon>Pyramidobacter</taxon>
    </lineage>
</organism>
<sequence length="37" mass="3846">MVLPFSATLCGALRFCGGKTMCGGAEKGRPVSCRRLA</sequence>
<protein>
    <submittedName>
        <fullName evidence="1">Uncharacterized protein</fullName>
    </submittedName>
</protein>
<evidence type="ECO:0000313" key="2">
    <source>
        <dbReference type="Proteomes" id="UP000006462"/>
    </source>
</evidence>
<evidence type="ECO:0000313" key="1">
    <source>
        <dbReference type="EMBL" id="EFB91255.1"/>
    </source>
</evidence>
<dbReference type="EMBL" id="ADFP01000047">
    <property type="protein sequence ID" value="EFB91255.1"/>
    <property type="molecule type" value="Genomic_DNA"/>
</dbReference>
<proteinExistence type="predicted"/>
<accession>A0ABM9ZWH2</accession>
<reference evidence="1 2" key="1">
    <citation type="submission" date="2009-12" db="EMBL/GenBank/DDBJ databases">
        <authorList>
            <person name="Shrivastava S."/>
            <person name="Madupu R."/>
            <person name="Durkin A.S."/>
            <person name="Torralba M."/>
            <person name="Methe B."/>
            <person name="Sutton G.G."/>
            <person name="Strausberg R.L."/>
            <person name="Nelson K.E."/>
        </authorList>
    </citation>
    <scope>NUCLEOTIDE SEQUENCE [LARGE SCALE GENOMIC DNA]</scope>
    <source>
        <strain evidence="1 2">W5455</strain>
    </source>
</reference>
<dbReference type="Proteomes" id="UP000006462">
    <property type="component" value="Unassembled WGS sequence"/>
</dbReference>
<gene>
    <name evidence="1" type="ORF">HMPREF7215_0346</name>
</gene>